<feature type="domain" description="3-keto-alpha-glucoside-1,2-lyase/3-keto-2-hydroxy-glucal hydratase" evidence="2">
    <location>
        <begin position="34"/>
        <end position="246"/>
    </location>
</feature>
<keyword evidence="4" id="KW-1185">Reference proteome</keyword>
<dbReference type="GO" id="GO:0016787">
    <property type="term" value="F:hydrolase activity"/>
    <property type="evidence" value="ECO:0007669"/>
    <property type="project" value="InterPro"/>
</dbReference>
<dbReference type="Pfam" id="PF06439">
    <property type="entry name" value="3keto-disac_hyd"/>
    <property type="match status" value="1"/>
</dbReference>
<accession>A0A1S2VLC7</accession>
<evidence type="ECO:0000313" key="4">
    <source>
        <dbReference type="Proteomes" id="UP000181790"/>
    </source>
</evidence>
<evidence type="ECO:0000313" key="3">
    <source>
        <dbReference type="EMBL" id="OIN59006.1"/>
    </source>
</evidence>
<organism evidence="3 4">
    <name type="scientific">Arsenicibacter rosenii</name>
    <dbReference type="NCBI Taxonomy" id="1750698"/>
    <lineage>
        <taxon>Bacteria</taxon>
        <taxon>Pseudomonadati</taxon>
        <taxon>Bacteroidota</taxon>
        <taxon>Cytophagia</taxon>
        <taxon>Cytophagales</taxon>
        <taxon>Spirosomataceae</taxon>
        <taxon>Arsenicibacter</taxon>
    </lineage>
</organism>
<gene>
    <name evidence="3" type="ORF">BLX24_12390</name>
</gene>
<dbReference type="OrthoDB" id="9806233at2"/>
<name>A0A1S2VLC7_9BACT</name>
<reference evidence="3 4" key="1">
    <citation type="submission" date="2016-10" db="EMBL/GenBank/DDBJ databases">
        <title>Arsenicibacter rosenii gen. nov., sp. nov., an efficient arsenic-methylating bacterium isolated from an arsenic-contaminated paddy soil.</title>
        <authorList>
            <person name="Huang K."/>
        </authorList>
    </citation>
    <scope>NUCLEOTIDE SEQUENCE [LARGE SCALE GENOMIC DNA]</scope>
    <source>
        <strain evidence="3 4">SM-1</strain>
    </source>
</reference>
<evidence type="ECO:0000259" key="2">
    <source>
        <dbReference type="Pfam" id="PF06439"/>
    </source>
</evidence>
<sequence length="248" mass="27599">MKSFILTGMLLAVLVAAETPQAPNTLTTKEKKEGWRLLFDGKTTNGWRGAYKDKFPEAGWTIEDGSLTIAGKDGRESQNAGDIVTNDEFTNFDLMFEFKLTEGANSGVKYFVPEYSPKPSGSAYGLEFQVLDDAKHPDAKMGRDGNRTIGSLYDLIPAVKDKVVKPIGDWNQGRVIVKGTHVEHWLNGHKTVEYERGSEAFRKLVGMSKYAAPSYNSHGPFGEAPKGHILLQDHGDRVYFRNIKIRTL</sequence>
<keyword evidence="1" id="KW-0732">Signal</keyword>
<proteinExistence type="predicted"/>
<feature type="chain" id="PRO_5010369941" description="3-keto-alpha-glucoside-1,2-lyase/3-keto-2-hydroxy-glucal hydratase domain-containing protein" evidence="1">
    <location>
        <begin position="18"/>
        <end position="248"/>
    </location>
</feature>
<dbReference type="InterPro" id="IPR010496">
    <property type="entry name" value="AL/BT2_dom"/>
</dbReference>
<dbReference type="EMBL" id="MORL01000005">
    <property type="protein sequence ID" value="OIN59006.1"/>
    <property type="molecule type" value="Genomic_DNA"/>
</dbReference>
<evidence type="ECO:0000256" key="1">
    <source>
        <dbReference type="SAM" id="SignalP"/>
    </source>
</evidence>
<comment type="caution">
    <text evidence="3">The sequence shown here is derived from an EMBL/GenBank/DDBJ whole genome shotgun (WGS) entry which is preliminary data.</text>
</comment>
<dbReference type="RefSeq" id="WP_071503457.1">
    <property type="nucleotide sequence ID" value="NZ_MORL01000005.1"/>
</dbReference>
<dbReference type="Gene3D" id="2.60.120.560">
    <property type="entry name" value="Exo-inulinase, domain 1"/>
    <property type="match status" value="1"/>
</dbReference>
<dbReference type="AlphaFoldDB" id="A0A1S2VLC7"/>
<protein>
    <recommendedName>
        <fullName evidence="2">3-keto-alpha-glucoside-1,2-lyase/3-keto-2-hydroxy-glucal hydratase domain-containing protein</fullName>
    </recommendedName>
</protein>
<feature type="signal peptide" evidence="1">
    <location>
        <begin position="1"/>
        <end position="17"/>
    </location>
</feature>
<dbReference type="Proteomes" id="UP000181790">
    <property type="component" value="Unassembled WGS sequence"/>
</dbReference>